<gene>
    <name evidence="1" type="ORF">MILVUS5_LOCUS33268</name>
</gene>
<organism evidence="1 2">
    <name type="scientific">Trifolium pratense</name>
    <name type="common">Red clover</name>
    <dbReference type="NCBI Taxonomy" id="57577"/>
    <lineage>
        <taxon>Eukaryota</taxon>
        <taxon>Viridiplantae</taxon>
        <taxon>Streptophyta</taxon>
        <taxon>Embryophyta</taxon>
        <taxon>Tracheophyta</taxon>
        <taxon>Spermatophyta</taxon>
        <taxon>Magnoliopsida</taxon>
        <taxon>eudicotyledons</taxon>
        <taxon>Gunneridae</taxon>
        <taxon>Pentapetalae</taxon>
        <taxon>rosids</taxon>
        <taxon>fabids</taxon>
        <taxon>Fabales</taxon>
        <taxon>Fabaceae</taxon>
        <taxon>Papilionoideae</taxon>
        <taxon>50 kb inversion clade</taxon>
        <taxon>NPAAA clade</taxon>
        <taxon>Hologalegina</taxon>
        <taxon>IRL clade</taxon>
        <taxon>Trifolieae</taxon>
        <taxon>Trifolium</taxon>
    </lineage>
</organism>
<evidence type="ECO:0000313" key="2">
    <source>
        <dbReference type="Proteomes" id="UP001177021"/>
    </source>
</evidence>
<dbReference type="Proteomes" id="UP001177021">
    <property type="component" value="Unassembled WGS sequence"/>
</dbReference>
<proteinExistence type="predicted"/>
<accession>A0ACB0LHI1</accession>
<name>A0ACB0LHI1_TRIPR</name>
<dbReference type="EMBL" id="CASHSV030000615">
    <property type="protein sequence ID" value="CAJ2668977.1"/>
    <property type="molecule type" value="Genomic_DNA"/>
</dbReference>
<evidence type="ECO:0000313" key="1">
    <source>
        <dbReference type="EMBL" id="CAJ2668977.1"/>
    </source>
</evidence>
<keyword evidence="2" id="KW-1185">Reference proteome</keyword>
<reference evidence="1" key="1">
    <citation type="submission" date="2023-10" db="EMBL/GenBank/DDBJ databases">
        <authorList>
            <person name="Rodriguez Cubillos JULIANA M."/>
            <person name="De Vega J."/>
        </authorList>
    </citation>
    <scope>NUCLEOTIDE SEQUENCE</scope>
</reference>
<sequence length="322" mass="36059">MSELAKRDPFEEIKPGMQFTGVIDGSFPGGYLITIGVGNCPTLSGVAFTSNQPAQIERDVNKNNVPRKNPLENTMKPESWIDINTDKVPPGFEVEHQLISEYSNINKFVPVMLKPVNTSTRSVPINRTNSRDKGKSVSKHNYSNSTGCRIKMDPFLPRNFPSPALSNLPPSDHAQPNSLFQHSKKSSHMQGKNNLKRKESGGGKSILEEMIMEEERKKEKSNRKDYWLHEGIVVKVMSKALEEKGYYKQKGVVRKVIDKYIGEIEMLESKNVLRVDQEELETVIPQVGGSVKIVNGAYRGSLARLLGVDTDHFCAKVLMMVA</sequence>
<comment type="caution">
    <text evidence="1">The sequence shown here is derived from an EMBL/GenBank/DDBJ whole genome shotgun (WGS) entry which is preliminary data.</text>
</comment>
<protein>
    <submittedName>
        <fullName evidence="1">Uncharacterized protein</fullName>
    </submittedName>
</protein>